<evidence type="ECO:0000313" key="3">
    <source>
        <dbReference type="Proteomes" id="UP000325579"/>
    </source>
</evidence>
<dbReference type="AlphaFoldDB" id="A0A5N7DMP3"/>
<sequence length="52" mass="6063">MQGSNFANFIHTVQYPVNLRITTTLNLVWYIGISTPLSNFFSFLFRILVHTE</sequence>
<proteinExistence type="predicted"/>
<accession>A0A5N7DMP3</accession>
<dbReference type="EMBL" id="ML736749">
    <property type="protein sequence ID" value="KAE8407329.1"/>
    <property type="molecule type" value="Genomic_DNA"/>
</dbReference>
<name>A0A5N7DMP3_9EURO</name>
<reference evidence="2 3" key="1">
    <citation type="submission" date="2019-04" db="EMBL/GenBank/DDBJ databases">
        <authorList>
            <consortium name="DOE Joint Genome Institute"/>
            <person name="Mondo S."/>
            <person name="Kjaerbolling I."/>
            <person name="Vesth T."/>
            <person name="Frisvad J.C."/>
            <person name="Nybo J.L."/>
            <person name="Theobald S."/>
            <person name="Kildgaard S."/>
            <person name="Isbrandt T."/>
            <person name="Kuo A."/>
            <person name="Sato A."/>
            <person name="Lyhne E.K."/>
            <person name="Kogle M.E."/>
            <person name="Wiebenga A."/>
            <person name="Kun R.S."/>
            <person name="Lubbers R.J."/>
            <person name="Makela M.R."/>
            <person name="Barry K."/>
            <person name="Chovatia M."/>
            <person name="Clum A."/>
            <person name="Daum C."/>
            <person name="Haridas S."/>
            <person name="He G."/>
            <person name="LaButti K."/>
            <person name="Lipzen A."/>
            <person name="Riley R."/>
            <person name="Salamov A."/>
            <person name="Simmons B.A."/>
            <person name="Magnuson J.K."/>
            <person name="Henrissat B."/>
            <person name="Mortensen U.H."/>
            <person name="Larsen T.O."/>
            <person name="Devries R.P."/>
            <person name="Grigoriev I.V."/>
            <person name="Machida M."/>
            <person name="Baker S.E."/>
            <person name="Andersen M.R."/>
            <person name="Cantor M.N."/>
            <person name="Hua S.X."/>
        </authorList>
    </citation>
    <scope>NUCLEOTIDE SEQUENCE [LARGE SCALE GENOMIC DNA]</scope>
    <source>
        <strain evidence="2 3">CBS 119388</strain>
    </source>
</reference>
<keyword evidence="1" id="KW-0472">Membrane</keyword>
<dbReference type="GeneID" id="43665893"/>
<dbReference type="Proteomes" id="UP000325579">
    <property type="component" value="Unassembled WGS sequence"/>
</dbReference>
<keyword evidence="1" id="KW-0812">Transmembrane</keyword>
<keyword evidence="1" id="KW-1133">Transmembrane helix</keyword>
<keyword evidence="3" id="KW-1185">Reference proteome</keyword>
<evidence type="ECO:0000256" key="1">
    <source>
        <dbReference type="SAM" id="Phobius"/>
    </source>
</evidence>
<protein>
    <submittedName>
        <fullName evidence="2">Uncharacterized protein</fullName>
    </submittedName>
</protein>
<organism evidence="2 3">
    <name type="scientific">Aspergillus pseudonomiae</name>
    <dbReference type="NCBI Taxonomy" id="1506151"/>
    <lineage>
        <taxon>Eukaryota</taxon>
        <taxon>Fungi</taxon>
        <taxon>Dikarya</taxon>
        <taxon>Ascomycota</taxon>
        <taxon>Pezizomycotina</taxon>
        <taxon>Eurotiomycetes</taxon>
        <taxon>Eurotiomycetidae</taxon>
        <taxon>Eurotiales</taxon>
        <taxon>Aspergillaceae</taxon>
        <taxon>Aspergillus</taxon>
        <taxon>Aspergillus subgen. Circumdati</taxon>
    </lineage>
</organism>
<feature type="transmembrane region" description="Helical" evidence="1">
    <location>
        <begin position="27"/>
        <end position="49"/>
    </location>
</feature>
<evidence type="ECO:0000313" key="2">
    <source>
        <dbReference type="EMBL" id="KAE8407329.1"/>
    </source>
</evidence>
<dbReference type="RefSeq" id="XP_031944648.1">
    <property type="nucleotide sequence ID" value="XM_032081202.1"/>
</dbReference>
<gene>
    <name evidence="2" type="ORF">BDV37DRAFT_241534</name>
</gene>